<feature type="region of interest" description="Disordered" evidence="1">
    <location>
        <begin position="1"/>
        <end position="20"/>
    </location>
</feature>
<organism evidence="4 5">
    <name type="scientific">Cryptosporangium minutisporangium</name>
    <dbReference type="NCBI Taxonomy" id="113569"/>
    <lineage>
        <taxon>Bacteria</taxon>
        <taxon>Bacillati</taxon>
        <taxon>Actinomycetota</taxon>
        <taxon>Actinomycetes</taxon>
        <taxon>Cryptosporangiales</taxon>
        <taxon>Cryptosporangiaceae</taxon>
        <taxon>Cryptosporangium</taxon>
    </lineage>
</organism>
<feature type="transmembrane region" description="Helical" evidence="2">
    <location>
        <begin position="27"/>
        <end position="54"/>
    </location>
</feature>
<feature type="transmembrane region" description="Helical" evidence="2">
    <location>
        <begin position="124"/>
        <end position="142"/>
    </location>
</feature>
<keyword evidence="2" id="KW-1133">Transmembrane helix</keyword>
<dbReference type="EMBL" id="BAAAYN010000023">
    <property type="protein sequence ID" value="GAA3388330.1"/>
    <property type="molecule type" value="Genomic_DNA"/>
</dbReference>
<comment type="caution">
    <text evidence="4">The sequence shown here is derived from an EMBL/GenBank/DDBJ whole genome shotgun (WGS) entry which is preliminary data.</text>
</comment>
<evidence type="ECO:0000256" key="2">
    <source>
        <dbReference type="SAM" id="Phobius"/>
    </source>
</evidence>
<keyword evidence="2" id="KW-0472">Membrane</keyword>
<gene>
    <name evidence="4" type="ORF">GCM10020369_34090</name>
</gene>
<keyword evidence="5" id="KW-1185">Reference proteome</keyword>
<keyword evidence="2" id="KW-0812">Transmembrane</keyword>
<evidence type="ECO:0000259" key="3">
    <source>
        <dbReference type="Pfam" id="PF23636"/>
    </source>
</evidence>
<dbReference type="Proteomes" id="UP001501676">
    <property type="component" value="Unassembled WGS sequence"/>
</dbReference>
<feature type="transmembrane region" description="Helical" evidence="2">
    <location>
        <begin position="74"/>
        <end position="95"/>
    </location>
</feature>
<proteinExistence type="predicted"/>
<dbReference type="InterPro" id="IPR055568">
    <property type="entry name" value="DUF7144"/>
</dbReference>
<evidence type="ECO:0000313" key="5">
    <source>
        <dbReference type="Proteomes" id="UP001501676"/>
    </source>
</evidence>
<reference evidence="5" key="1">
    <citation type="journal article" date="2019" name="Int. J. Syst. Evol. Microbiol.">
        <title>The Global Catalogue of Microorganisms (GCM) 10K type strain sequencing project: providing services to taxonomists for standard genome sequencing and annotation.</title>
        <authorList>
            <consortium name="The Broad Institute Genomics Platform"/>
            <consortium name="The Broad Institute Genome Sequencing Center for Infectious Disease"/>
            <person name="Wu L."/>
            <person name="Ma J."/>
        </authorList>
    </citation>
    <scope>NUCLEOTIDE SEQUENCE [LARGE SCALE GENOMIC DNA]</scope>
    <source>
        <strain evidence="5">JCM 9458</strain>
    </source>
</reference>
<feature type="domain" description="DUF7144" evidence="3">
    <location>
        <begin position="30"/>
        <end position="145"/>
    </location>
</feature>
<name>A0ABP6SY16_9ACTN</name>
<protein>
    <submittedName>
        <fullName evidence="4">Membrane protein</fullName>
    </submittedName>
</protein>
<feature type="transmembrane region" description="Helical" evidence="2">
    <location>
        <begin position="102"/>
        <end position="118"/>
    </location>
</feature>
<accession>A0ABP6SY16</accession>
<sequence>MSDTEAPAVAPTGPASHTQPRAEMTGWAGWVIFAGVLLILIGAFHACEGLVAIFDPGYYAVTENGLAIEIDYTGWGWVHLILSLLLIGAGAGLIAGQMWARVVGVVLASFGALVNLAFLAAYPIWSTMLIALDVLVIYAIVVHGRELKSRR</sequence>
<evidence type="ECO:0000256" key="1">
    <source>
        <dbReference type="SAM" id="MobiDB-lite"/>
    </source>
</evidence>
<evidence type="ECO:0000313" key="4">
    <source>
        <dbReference type="EMBL" id="GAA3388330.1"/>
    </source>
</evidence>
<dbReference type="RefSeq" id="WP_345729098.1">
    <property type="nucleotide sequence ID" value="NZ_BAAAYN010000023.1"/>
</dbReference>
<dbReference type="Pfam" id="PF23636">
    <property type="entry name" value="DUF7144"/>
    <property type="match status" value="1"/>
</dbReference>